<dbReference type="EMBL" id="FPCH01000002">
    <property type="protein sequence ID" value="SFV35708.1"/>
    <property type="molecule type" value="Genomic_DNA"/>
</dbReference>
<dbReference type="STRING" id="51670.SAMN04488557_2645"/>
<dbReference type="GO" id="GO:0098797">
    <property type="term" value="C:plasma membrane protein complex"/>
    <property type="evidence" value="ECO:0007669"/>
    <property type="project" value="TreeGrafter"/>
</dbReference>
<dbReference type="PANTHER" id="PTHR33446">
    <property type="entry name" value="PROTEIN TONB-RELATED"/>
    <property type="match status" value="1"/>
</dbReference>
<dbReference type="OrthoDB" id="7932126at2"/>
<evidence type="ECO:0000256" key="8">
    <source>
        <dbReference type="ARBA" id="ARBA00022989"/>
    </source>
</evidence>
<evidence type="ECO:0000256" key="5">
    <source>
        <dbReference type="ARBA" id="ARBA00022519"/>
    </source>
</evidence>
<keyword evidence="5" id="KW-0997">Cell inner membrane</keyword>
<keyword evidence="4" id="KW-1003">Cell membrane</keyword>
<dbReference type="NCBIfam" id="TIGR01352">
    <property type="entry name" value="tonB_Cterm"/>
    <property type="match status" value="1"/>
</dbReference>
<accession>A0A1I7NM41</accession>
<evidence type="ECO:0000256" key="6">
    <source>
        <dbReference type="ARBA" id="ARBA00022692"/>
    </source>
</evidence>
<evidence type="ECO:0000256" key="1">
    <source>
        <dbReference type="ARBA" id="ARBA00004383"/>
    </source>
</evidence>
<keyword evidence="13" id="KW-1185">Reference proteome</keyword>
<dbReference type="PANTHER" id="PTHR33446:SF2">
    <property type="entry name" value="PROTEIN TONB"/>
    <property type="match status" value="1"/>
</dbReference>
<dbReference type="Proteomes" id="UP000199423">
    <property type="component" value="Unassembled WGS sequence"/>
</dbReference>
<keyword evidence="3" id="KW-0813">Transport</keyword>
<feature type="domain" description="TonB C-terminal" evidence="11">
    <location>
        <begin position="150"/>
        <end position="241"/>
    </location>
</feature>
<evidence type="ECO:0000256" key="10">
    <source>
        <dbReference type="SAM" id="MobiDB-lite"/>
    </source>
</evidence>
<proteinExistence type="inferred from homology"/>
<evidence type="ECO:0000256" key="9">
    <source>
        <dbReference type="ARBA" id="ARBA00023136"/>
    </source>
</evidence>
<protein>
    <submittedName>
        <fullName evidence="12">Protein TonB</fullName>
    </submittedName>
</protein>
<gene>
    <name evidence="12" type="ORF">SAMN04488557_2645</name>
</gene>
<dbReference type="AlphaFoldDB" id="A0A1I7NM41"/>
<evidence type="ECO:0000313" key="12">
    <source>
        <dbReference type="EMBL" id="SFV35708.1"/>
    </source>
</evidence>
<sequence>MNVLRATAILLSLLIHGSIGYGMLPDLQNSNLEALDLGKGTDIVLVQQGIATEGISKLGDAMETIETTEIVPVQEQQSKPPEEVKPDELRDVITSDASDVEADAVKTDEPPPLETPPPEPQVVETKSQPEQVAIVTEQSSGEAKSGGNAREFGLYLGKINDHVQRAKVNPRTTVAGTVVMKFTIGVDGTLLSKEIATSSGSKLLDDAATAAIDRAAPFPPIPPEVSVKPLAFTQPFKFIMR</sequence>
<feature type="region of interest" description="Disordered" evidence="10">
    <location>
        <begin position="72"/>
        <end position="126"/>
    </location>
</feature>
<keyword evidence="9" id="KW-0472">Membrane</keyword>
<reference evidence="13" key="1">
    <citation type="submission" date="2016-10" db="EMBL/GenBank/DDBJ databases">
        <authorList>
            <person name="Varghese N."/>
            <person name="Submissions S."/>
        </authorList>
    </citation>
    <scope>NUCLEOTIDE SEQUENCE [LARGE SCALE GENOMIC DNA]</scope>
    <source>
        <strain evidence="13">DSM 1565</strain>
    </source>
</reference>
<keyword evidence="6" id="KW-0812">Transmembrane</keyword>
<evidence type="ECO:0000259" key="11">
    <source>
        <dbReference type="PROSITE" id="PS52015"/>
    </source>
</evidence>
<dbReference type="InterPro" id="IPR037682">
    <property type="entry name" value="TonB_C"/>
</dbReference>
<keyword evidence="7" id="KW-0653">Protein transport</keyword>
<dbReference type="GO" id="GO:0015031">
    <property type="term" value="P:protein transport"/>
    <property type="evidence" value="ECO:0007669"/>
    <property type="project" value="UniProtKB-KW"/>
</dbReference>
<evidence type="ECO:0000256" key="2">
    <source>
        <dbReference type="ARBA" id="ARBA00006555"/>
    </source>
</evidence>
<name>A0A1I7NM41_9HYPH</name>
<evidence type="ECO:0000256" key="3">
    <source>
        <dbReference type="ARBA" id="ARBA00022448"/>
    </source>
</evidence>
<dbReference type="RefSeq" id="WP_092868239.1">
    <property type="nucleotide sequence ID" value="NZ_FPCH01000002.1"/>
</dbReference>
<evidence type="ECO:0000256" key="4">
    <source>
        <dbReference type="ARBA" id="ARBA00022475"/>
    </source>
</evidence>
<dbReference type="GO" id="GO:0031992">
    <property type="term" value="F:energy transducer activity"/>
    <property type="evidence" value="ECO:0007669"/>
    <property type="project" value="TreeGrafter"/>
</dbReference>
<dbReference type="Gene3D" id="3.30.1150.10">
    <property type="match status" value="1"/>
</dbReference>
<comment type="similarity">
    <text evidence="2">Belongs to the TonB family.</text>
</comment>
<feature type="compositionally biased region" description="Basic and acidic residues" evidence="10">
    <location>
        <begin position="80"/>
        <end position="93"/>
    </location>
</feature>
<dbReference type="InterPro" id="IPR051045">
    <property type="entry name" value="TonB-dependent_transducer"/>
</dbReference>
<organism evidence="12 13">
    <name type="scientific">Hyphomicrobium facile</name>
    <dbReference type="NCBI Taxonomy" id="51670"/>
    <lineage>
        <taxon>Bacteria</taxon>
        <taxon>Pseudomonadati</taxon>
        <taxon>Pseudomonadota</taxon>
        <taxon>Alphaproteobacteria</taxon>
        <taxon>Hyphomicrobiales</taxon>
        <taxon>Hyphomicrobiaceae</taxon>
        <taxon>Hyphomicrobium</taxon>
    </lineage>
</organism>
<dbReference type="Pfam" id="PF13103">
    <property type="entry name" value="TonB_2"/>
    <property type="match status" value="1"/>
</dbReference>
<evidence type="ECO:0000256" key="7">
    <source>
        <dbReference type="ARBA" id="ARBA00022927"/>
    </source>
</evidence>
<dbReference type="GO" id="GO:0055085">
    <property type="term" value="P:transmembrane transport"/>
    <property type="evidence" value="ECO:0007669"/>
    <property type="project" value="InterPro"/>
</dbReference>
<evidence type="ECO:0000313" key="13">
    <source>
        <dbReference type="Proteomes" id="UP000199423"/>
    </source>
</evidence>
<dbReference type="SUPFAM" id="SSF74653">
    <property type="entry name" value="TolA/TonB C-terminal domain"/>
    <property type="match status" value="1"/>
</dbReference>
<feature type="compositionally biased region" description="Pro residues" evidence="10">
    <location>
        <begin position="110"/>
        <end position="120"/>
    </location>
</feature>
<dbReference type="PROSITE" id="PS52015">
    <property type="entry name" value="TONB_CTD"/>
    <property type="match status" value="1"/>
</dbReference>
<keyword evidence="8" id="KW-1133">Transmembrane helix</keyword>
<comment type="subcellular location">
    <subcellularLocation>
        <location evidence="1">Cell inner membrane</location>
        <topology evidence="1">Single-pass membrane protein</topology>
        <orientation evidence="1">Periplasmic side</orientation>
    </subcellularLocation>
</comment>
<dbReference type="InterPro" id="IPR006260">
    <property type="entry name" value="TonB/TolA_C"/>
</dbReference>